<dbReference type="Gene3D" id="2.60.120.200">
    <property type="match status" value="1"/>
</dbReference>
<dbReference type="PROSITE" id="PS00307">
    <property type="entry name" value="LECTIN_LEGUME_BETA"/>
    <property type="match status" value="1"/>
</dbReference>
<keyword evidence="6" id="KW-1003">Cell membrane</keyword>
<dbReference type="EC" id="2.7.11.1" evidence="5"/>
<dbReference type="InterPro" id="IPR013320">
    <property type="entry name" value="ConA-like_dom_sf"/>
</dbReference>
<dbReference type="SUPFAM" id="SSF49899">
    <property type="entry name" value="Concanavalin A-like lectins/glucanases"/>
    <property type="match status" value="1"/>
</dbReference>
<dbReference type="GO" id="GO:0004674">
    <property type="term" value="F:protein serine/threonine kinase activity"/>
    <property type="evidence" value="ECO:0007669"/>
    <property type="project" value="UniProtKB-KW"/>
</dbReference>
<evidence type="ECO:0000256" key="14">
    <source>
        <dbReference type="ARBA" id="ARBA00022989"/>
    </source>
</evidence>
<keyword evidence="9" id="KW-0732">Signal</keyword>
<dbReference type="InterPro" id="IPR019825">
    <property type="entry name" value="Lectin_legB_Mn/Ca_BS"/>
</dbReference>
<evidence type="ECO:0000256" key="15">
    <source>
        <dbReference type="ARBA" id="ARBA00023136"/>
    </source>
</evidence>
<evidence type="ECO:0000256" key="17">
    <source>
        <dbReference type="ARBA" id="ARBA00047899"/>
    </source>
</evidence>
<evidence type="ECO:0000256" key="3">
    <source>
        <dbReference type="ARBA" id="ARBA00008536"/>
    </source>
</evidence>
<evidence type="ECO:0000256" key="2">
    <source>
        <dbReference type="ARBA" id="ARBA00004479"/>
    </source>
</evidence>
<comment type="subcellular location">
    <subcellularLocation>
        <location evidence="1">Cell membrane</location>
    </subcellularLocation>
    <subcellularLocation>
        <location evidence="2">Membrane</location>
        <topology evidence="2">Single-pass type I membrane protein</topology>
    </subcellularLocation>
</comment>
<dbReference type="GO" id="GO:0005524">
    <property type="term" value="F:ATP binding"/>
    <property type="evidence" value="ECO:0007669"/>
    <property type="project" value="UniProtKB-KW"/>
</dbReference>
<dbReference type="GeneID" id="120281136"/>
<keyword evidence="7" id="KW-0723">Serine/threonine-protein kinase</keyword>
<keyword evidence="11" id="KW-0547">Nucleotide-binding</keyword>
<evidence type="ECO:0000256" key="10">
    <source>
        <dbReference type="ARBA" id="ARBA00022734"/>
    </source>
</evidence>
<comment type="catalytic activity">
    <reaction evidence="18">
        <text>L-seryl-[protein] + ATP = O-phospho-L-seryl-[protein] + ADP + H(+)</text>
        <dbReference type="Rhea" id="RHEA:17989"/>
        <dbReference type="Rhea" id="RHEA-COMP:9863"/>
        <dbReference type="Rhea" id="RHEA-COMP:11604"/>
        <dbReference type="ChEBI" id="CHEBI:15378"/>
        <dbReference type="ChEBI" id="CHEBI:29999"/>
        <dbReference type="ChEBI" id="CHEBI:30616"/>
        <dbReference type="ChEBI" id="CHEBI:83421"/>
        <dbReference type="ChEBI" id="CHEBI:456216"/>
        <dbReference type="EC" id="2.7.11.1"/>
    </reaction>
</comment>
<comment type="similarity">
    <text evidence="4">In the C-terminal section; belongs to the protein kinase superfamily. Ser/Thr protein kinase family.</text>
</comment>
<dbReference type="RefSeq" id="XP_039143983.1">
    <property type="nucleotide sequence ID" value="XM_039288049.1"/>
</dbReference>
<evidence type="ECO:0000256" key="6">
    <source>
        <dbReference type="ARBA" id="ARBA00022475"/>
    </source>
</evidence>
<dbReference type="InterPro" id="IPR050528">
    <property type="entry name" value="L-type_Lectin-RKs"/>
</dbReference>
<dbReference type="InterPro" id="IPR011009">
    <property type="entry name" value="Kinase-like_dom_sf"/>
</dbReference>
<keyword evidence="14" id="KW-1133">Transmembrane helix</keyword>
<protein>
    <recommendedName>
        <fullName evidence="5">non-specific serine/threonine protein kinase</fullName>
        <ecNumber evidence="5">2.7.11.1</ecNumber>
    </recommendedName>
</protein>
<feature type="domain" description="Protein kinase" evidence="19">
    <location>
        <begin position="80"/>
        <end position="352"/>
    </location>
</feature>
<evidence type="ECO:0000256" key="9">
    <source>
        <dbReference type="ARBA" id="ARBA00022729"/>
    </source>
</evidence>
<keyword evidence="10" id="KW-0430">Lectin</keyword>
<evidence type="ECO:0000256" key="7">
    <source>
        <dbReference type="ARBA" id="ARBA00022527"/>
    </source>
</evidence>
<evidence type="ECO:0000313" key="20">
    <source>
        <dbReference type="Proteomes" id="UP001515500"/>
    </source>
</evidence>
<dbReference type="GO" id="GO:0030246">
    <property type="term" value="F:carbohydrate binding"/>
    <property type="evidence" value="ECO:0007669"/>
    <property type="project" value="UniProtKB-KW"/>
</dbReference>
<organism evidence="20 21">
    <name type="scientific">Dioscorea cayennensis subsp. rotundata</name>
    <name type="common">White Guinea yam</name>
    <name type="synonym">Dioscorea rotundata</name>
    <dbReference type="NCBI Taxonomy" id="55577"/>
    <lineage>
        <taxon>Eukaryota</taxon>
        <taxon>Viridiplantae</taxon>
        <taxon>Streptophyta</taxon>
        <taxon>Embryophyta</taxon>
        <taxon>Tracheophyta</taxon>
        <taxon>Spermatophyta</taxon>
        <taxon>Magnoliopsida</taxon>
        <taxon>Liliopsida</taxon>
        <taxon>Dioscoreales</taxon>
        <taxon>Dioscoreaceae</taxon>
        <taxon>Dioscorea</taxon>
    </lineage>
</organism>
<evidence type="ECO:0000259" key="19">
    <source>
        <dbReference type="PROSITE" id="PS50011"/>
    </source>
</evidence>
<proteinExistence type="inferred from homology"/>
<reference evidence="21" key="1">
    <citation type="submission" date="2025-08" db="UniProtKB">
        <authorList>
            <consortium name="RefSeq"/>
        </authorList>
    </citation>
    <scope>IDENTIFICATION</scope>
</reference>
<evidence type="ECO:0000313" key="21">
    <source>
        <dbReference type="RefSeq" id="XP_039143983.1"/>
    </source>
</evidence>
<dbReference type="Pfam" id="PF00139">
    <property type="entry name" value="Lectin_legB"/>
    <property type="match status" value="1"/>
</dbReference>
<evidence type="ECO:0000256" key="5">
    <source>
        <dbReference type="ARBA" id="ARBA00012513"/>
    </source>
</evidence>
<dbReference type="Gene3D" id="1.10.510.10">
    <property type="entry name" value="Transferase(Phosphotransferase) domain 1"/>
    <property type="match status" value="1"/>
</dbReference>
<dbReference type="SMART" id="SM00220">
    <property type="entry name" value="S_TKc"/>
    <property type="match status" value="1"/>
</dbReference>
<keyword evidence="8" id="KW-0812">Transmembrane</keyword>
<name>A0AB40CXQ5_DIOCR</name>
<dbReference type="PROSITE" id="PS50011">
    <property type="entry name" value="PROTEIN_KINASE_DOM"/>
    <property type="match status" value="1"/>
</dbReference>
<keyword evidence="15" id="KW-0472">Membrane</keyword>
<evidence type="ECO:0000256" key="12">
    <source>
        <dbReference type="ARBA" id="ARBA00022777"/>
    </source>
</evidence>
<evidence type="ECO:0000256" key="4">
    <source>
        <dbReference type="ARBA" id="ARBA00010217"/>
    </source>
</evidence>
<evidence type="ECO:0000256" key="1">
    <source>
        <dbReference type="ARBA" id="ARBA00004236"/>
    </source>
</evidence>
<dbReference type="InterPro" id="IPR001220">
    <property type="entry name" value="Legume_lectin_dom"/>
</dbReference>
<dbReference type="InterPro" id="IPR000719">
    <property type="entry name" value="Prot_kinase_dom"/>
</dbReference>
<sequence length="384" mass="42608">MALFLRLGLSSRNDFTYNGFKGVNLSMDGLAGITPDALLMLANATSHAMSHVLFPSPLRFKKSQTDNVLSFSTTFVYAIIPEYQKLGSGGFTFVLSPSKDLTKASTDYVLAIVNMTSNGNASNHILAVEFDTWDSPQAYDINNNHVAININNIISNYSTPVSFTSDDDGKFQNLTLLSGKPMQIIKSVASGLQYLHEGWDQVVIHRVIKVSNVLLDGDMKGRLGDFGLARLYDHGAPPQTTSMVGTLGFLAPELARTCKVTMSNDVFTFGAFLLEVACGRRVIEPNKQELEQVFVEWVFANWKMGTTHETKDPRFGQDYVLEELDLVLKLRLFCSHPSPSARPSMRQITHFLNRDVPLPEMLPCQCHGGDIDSYMKQNDGNEAY</sequence>
<evidence type="ECO:0000256" key="18">
    <source>
        <dbReference type="ARBA" id="ARBA00048679"/>
    </source>
</evidence>
<dbReference type="AlphaFoldDB" id="A0AB40CXQ5"/>
<evidence type="ECO:0000256" key="16">
    <source>
        <dbReference type="ARBA" id="ARBA00023180"/>
    </source>
</evidence>
<keyword evidence="12" id="KW-0808">Transferase</keyword>
<keyword evidence="13" id="KW-0067">ATP-binding</keyword>
<gene>
    <name evidence="21" type="primary">LOC120281136</name>
</gene>
<comment type="similarity">
    <text evidence="3">In the N-terminal section; belongs to the leguminous lectin family.</text>
</comment>
<evidence type="ECO:0000256" key="11">
    <source>
        <dbReference type="ARBA" id="ARBA00022741"/>
    </source>
</evidence>
<evidence type="ECO:0000256" key="8">
    <source>
        <dbReference type="ARBA" id="ARBA00022692"/>
    </source>
</evidence>
<dbReference type="SUPFAM" id="SSF56112">
    <property type="entry name" value="Protein kinase-like (PK-like)"/>
    <property type="match status" value="1"/>
</dbReference>
<dbReference type="PANTHER" id="PTHR27007">
    <property type="match status" value="1"/>
</dbReference>
<accession>A0AB40CXQ5</accession>
<evidence type="ECO:0000256" key="13">
    <source>
        <dbReference type="ARBA" id="ARBA00022840"/>
    </source>
</evidence>
<comment type="catalytic activity">
    <reaction evidence="17">
        <text>L-threonyl-[protein] + ATP = O-phospho-L-threonyl-[protein] + ADP + H(+)</text>
        <dbReference type="Rhea" id="RHEA:46608"/>
        <dbReference type="Rhea" id="RHEA-COMP:11060"/>
        <dbReference type="Rhea" id="RHEA-COMP:11605"/>
        <dbReference type="ChEBI" id="CHEBI:15378"/>
        <dbReference type="ChEBI" id="CHEBI:30013"/>
        <dbReference type="ChEBI" id="CHEBI:30616"/>
        <dbReference type="ChEBI" id="CHEBI:61977"/>
        <dbReference type="ChEBI" id="CHEBI:456216"/>
        <dbReference type="EC" id="2.7.11.1"/>
    </reaction>
</comment>
<dbReference type="FunFam" id="1.10.510.10:FF:000108">
    <property type="entry name" value="L-type lectin-domain containing receptor kinase S.4"/>
    <property type="match status" value="1"/>
</dbReference>
<dbReference type="Proteomes" id="UP001515500">
    <property type="component" value="Chromosome 17"/>
</dbReference>
<keyword evidence="12" id="KW-0418">Kinase</keyword>
<dbReference type="GO" id="GO:0005886">
    <property type="term" value="C:plasma membrane"/>
    <property type="evidence" value="ECO:0007669"/>
    <property type="project" value="UniProtKB-SubCell"/>
</dbReference>
<keyword evidence="16" id="KW-0325">Glycoprotein</keyword>
<keyword evidence="20" id="KW-1185">Reference proteome</keyword>